<keyword evidence="5 6" id="KW-0472">Membrane</keyword>
<feature type="transmembrane region" description="Helical" evidence="6">
    <location>
        <begin position="6"/>
        <end position="27"/>
    </location>
</feature>
<proteinExistence type="predicted"/>
<reference evidence="8" key="1">
    <citation type="submission" date="2017-08" db="EMBL/GenBank/DDBJ databases">
        <title>A dynamic microbial community with high functional redundancy inhabits the cold, oxic subseafloor aquifer.</title>
        <authorList>
            <person name="Tully B.J."/>
            <person name="Wheat C.G."/>
            <person name="Glazer B.T."/>
            <person name="Huber J.A."/>
        </authorList>
    </citation>
    <scope>NUCLEOTIDE SEQUENCE [LARGE SCALE GENOMIC DNA]</scope>
</reference>
<evidence type="ECO:0000313" key="7">
    <source>
        <dbReference type="EMBL" id="PCI29185.1"/>
    </source>
</evidence>
<sequence length="92" mass="9929">MIVEGLKLMVIGMATVLLFLSLMIVLINLSARLTSGITARELEGIEQEKQARALRAKKKKQQKKAAKTEGEIPMAVFAAAIAAYEADVLNGT</sequence>
<evidence type="ECO:0000256" key="5">
    <source>
        <dbReference type="ARBA" id="ARBA00023136"/>
    </source>
</evidence>
<organism evidence="7 8">
    <name type="scientific">SAR324 cluster bacterium</name>
    <dbReference type="NCBI Taxonomy" id="2024889"/>
    <lineage>
        <taxon>Bacteria</taxon>
        <taxon>Deltaproteobacteria</taxon>
        <taxon>SAR324 cluster</taxon>
    </lineage>
</organism>
<dbReference type="GO" id="GO:0005886">
    <property type="term" value="C:plasma membrane"/>
    <property type="evidence" value="ECO:0007669"/>
    <property type="project" value="UniProtKB-SubCell"/>
</dbReference>
<comment type="caution">
    <text evidence="7">The sequence shown here is derived from an EMBL/GenBank/DDBJ whole genome shotgun (WGS) entry which is preliminary data.</text>
</comment>
<accession>A0A2A4T7S2</accession>
<gene>
    <name evidence="7" type="ORF">COB67_04630</name>
</gene>
<keyword evidence="2" id="KW-1003">Cell membrane</keyword>
<dbReference type="GO" id="GO:0015081">
    <property type="term" value="F:sodium ion transmembrane transporter activity"/>
    <property type="evidence" value="ECO:0007669"/>
    <property type="project" value="InterPro"/>
</dbReference>
<evidence type="ECO:0000256" key="2">
    <source>
        <dbReference type="ARBA" id="ARBA00022475"/>
    </source>
</evidence>
<keyword evidence="4 6" id="KW-1133">Transmembrane helix</keyword>
<evidence type="ECO:0000256" key="3">
    <source>
        <dbReference type="ARBA" id="ARBA00022692"/>
    </source>
</evidence>
<protein>
    <submittedName>
        <fullName evidence="7">Uncharacterized protein</fullName>
    </submittedName>
</protein>
<evidence type="ECO:0000256" key="1">
    <source>
        <dbReference type="ARBA" id="ARBA00004236"/>
    </source>
</evidence>
<evidence type="ECO:0000256" key="6">
    <source>
        <dbReference type="SAM" id="Phobius"/>
    </source>
</evidence>
<keyword evidence="3 6" id="KW-0812">Transmembrane</keyword>
<dbReference type="GO" id="GO:0036376">
    <property type="term" value="P:sodium ion export across plasma membrane"/>
    <property type="evidence" value="ECO:0007669"/>
    <property type="project" value="InterPro"/>
</dbReference>
<dbReference type="Proteomes" id="UP000218113">
    <property type="component" value="Unassembled WGS sequence"/>
</dbReference>
<dbReference type="EMBL" id="NVSR01000018">
    <property type="protein sequence ID" value="PCI29185.1"/>
    <property type="molecule type" value="Genomic_DNA"/>
</dbReference>
<dbReference type="InterPro" id="IPR005899">
    <property type="entry name" value="Na_pump_deCOase"/>
</dbReference>
<dbReference type="AlphaFoldDB" id="A0A2A4T7S2"/>
<evidence type="ECO:0000256" key="4">
    <source>
        <dbReference type="ARBA" id="ARBA00022989"/>
    </source>
</evidence>
<evidence type="ECO:0000313" key="8">
    <source>
        <dbReference type="Proteomes" id="UP000218113"/>
    </source>
</evidence>
<dbReference type="Pfam" id="PF04277">
    <property type="entry name" value="OAD_gamma"/>
    <property type="match status" value="1"/>
</dbReference>
<name>A0A2A4T7S2_9DELT</name>
<comment type="subcellular location">
    <subcellularLocation>
        <location evidence="1">Cell membrane</location>
    </subcellularLocation>
</comment>